<dbReference type="PIRSF" id="PIRSF000862">
    <property type="entry name" value="Steryl_ester_lip"/>
    <property type="match status" value="1"/>
</dbReference>
<evidence type="ECO:0000256" key="1">
    <source>
        <dbReference type="ARBA" id="ARBA00010701"/>
    </source>
</evidence>
<keyword evidence="2" id="KW-0442">Lipid degradation</keyword>
<evidence type="ECO:0000313" key="5">
    <source>
        <dbReference type="Proteomes" id="UP000694864"/>
    </source>
</evidence>
<dbReference type="SUPFAM" id="SSF53474">
    <property type="entry name" value="alpha/beta-Hydrolases"/>
    <property type="match status" value="1"/>
</dbReference>
<sequence>MAGSVMVPSVSIFLALCVLIFVAPFLIKPLEARGNFGRLPGKPPQRTASDGICASSVHVYGYKCEEHDVVTQDGYILNMQRIPEGRAGAGAGTGTGGNRQPVLIQHGILVDGMSWLLNPADQNLPLILADQGFDVWMGNTRGTRFSRRHKYLNPSQKAFWNWTWDELVSYDLPAMFDHIHGLTGQKIHYLGHSLGTLIGFASFSEKGLVDKVRSAAMLSPIAYLSHMTTVIGDIAAKSFIAEATAILGLAEFNPKSGLVGGLIKAICLKAGVDCYDLLSVITGKNCCLNSSTIDLFLANEPQSTSTKNMIHLSQTVRDKQLRKYNYGSSDRNIKHYGQATPPAYNISAIPHDLPLFFSYGGLDCLADVKDVEFLLDQFKFHDINKMNVQFVKDYAHADFIMGVTAKDVVYNQVATFFKQQV</sequence>
<accession>A0ABM0T2R8</accession>
<dbReference type="Gene3D" id="3.40.50.1820">
    <property type="entry name" value="alpha/beta hydrolase"/>
    <property type="match status" value="1"/>
</dbReference>
<comment type="similarity">
    <text evidence="1 2">Belongs to the AB hydrolase superfamily. Lipase family.</text>
</comment>
<dbReference type="GeneID" id="104705689"/>
<evidence type="ECO:0000259" key="4">
    <source>
        <dbReference type="Pfam" id="PF04083"/>
    </source>
</evidence>
<name>A0ABM0T2R8_CAMSA</name>
<protein>
    <recommendedName>
        <fullName evidence="2">Lipase</fullName>
    </recommendedName>
</protein>
<keyword evidence="3" id="KW-0812">Transmembrane</keyword>
<gene>
    <name evidence="6" type="primary">LOC104705689</name>
</gene>
<evidence type="ECO:0000256" key="3">
    <source>
        <dbReference type="SAM" id="Phobius"/>
    </source>
</evidence>
<dbReference type="PANTHER" id="PTHR11005">
    <property type="entry name" value="LYSOSOMAL ACID LIPASE-RELATED"/>
    <property type="match status" value="1"/>
</dbReference>
<dbReference type="RefSeq" id="XP_010420045.1">
    <property type="nucleotide sequence ID" value="XM_010421743.2"/>
</dbReference>
<keyword evidence="3" id="KW-1133">Transmembrane helix</keyword>
<dbReference type="Proteomes" id="UP000694864">
    <property type="component" value="Chromosome 8"/>
</dbReference>
<dbReference type="InterPro" id="IPR025483">
    <property type="entry name" value="Lipase_euk"/>
</dbReference>
<evidence type="ECO:0000256" key="2">
    <source>
        <dbReference type="PIRNR" id="PIRNR000862"/>
    </source>
</evidence>
<keyword evidence="3" id="KW-0472">Membrane</keyword>
<dbReference type="Pfam" id="PF04083">
    <property type="entry name" value="Abhydro_lipase"/>
    <property type="match status" value="1"/>
</dbReference>
<reference evidence="6" key="2">
    <citation type="submission" date="2025-08" db="UniProtKB">
        <authorList>
            <consortium name="RefSeq"/>
        </authorList>
    </citation>
    <scope>IDENTIFICATION</scope>
    <source>
        <tissue evidence="6">Leaf</tissue>
    </source>
</reference>
<proteinExistence type="inferred from homology"/>
<dbReference type="InterPro" id="IPR006693">
    <property type="entry name" value="AB_hydrolase_lipase"/>
</dbReference>
<keyword evidence="2" id="KW-0378">Hydrolase</keyword>
<keyword evidence="2" id="KW-0443">Lipid metabolism</keyword>
<reference evidence="5" key="1">
    <citation type="journal article" date="2014" name="Nat. Commun.">
        <title>The emerging biofuel crop Camelina sativa retains a highly undifferentiated hexaploid genome structure.</title>
        <authorList>
            <person name="Kagale S."/>
            <person name="Koh C."/>
            <person name="Nixon J."/>
            <person name="Bollina V."/>
            <person name="Clarke W.E."/>
            <person name="Tuteja R."/>
            <person name="Spillane C."/>
            <person name="Robinson S.J."/>
            <person name="Links M.G."/>
            <person name="Clarke C."/>
            <person name="Higgins E.E."/>
            <person name="Huebert T."/>
            <person name="Sharpe A.G."/>
            <person name="Parkin I.A."/>
        </authorList>
    </citation>
    <scope>NUCLEOTIDE SEQUENCE [LARGE SCALE GENOMIC DNA]</scope>
    <source>
        <strain evidence="5">cv. DH55</strain>
    </source>
</reference>
<feature type="transmembrane region" description="Helical" evidence="3">
    <location>
        <begin position="6"/>
        <end position="27"/>
    </location>
</feature>
<keyword evidence="5" id="KW-1185">Reference proteome</keyword>
<feature type="domain" description="Partial AB-hydrolase lipase" evidence="4">
    <location>
        <begin position="57"/>
        <end position="118"/>
    </location>
</feature>
<dbReference type="InterPro" id="IPR029058">
    <property type="entry name" value="AB_hydrolase_fold"/>
</dbReference>
<organism evidence="5 6">
    <name type="scientific">Camelina sativa</name>
    <name type="common">False flax</name>
    <name type="synonym">Myagrum sativum</name>
    <dbReference type="NCBI Taxonomy" id="90675"/>
    <lineage>
        <taxon>Eukaryota</taxon>
        <taxon>Viridiplantae</taxon>
        <taxon>Streptophyta</taxon>
        <taxon>Embryophyta</taxon>
        <taxon>Tracheophyta</taxon>
        <taxon>Spermatophyta</taxon>
        <taxon>Magnoliopsida</taxon>
        <taxon>eudicotyledons</taxon>
        <taxon>Gunneridae</taxon>
        <taxon>Pentapetalae</taxon>
        <taxon>rosids</taxon>
        <taxon>malvids</taxon>
        <taxon>Brassicales</taxon>
        <taxon>Brassicaceae</taxon>
        <taxon>Camelineae</taxon>
        <taxon>Camelina</taxon>
    </lineage>
</organism>
<evidence type="ECO:0000313" key="6">
    <source>
        <dbReference type="RefSeq" id="XP_010420045.1"/>
    </source>
</evidence>